<evidence type="ECO:0000256" key="6">
    <source>
        <dbReference type="ARBA" id="ARBA00022963"/>
    </source>
</evidence>
<evidence type="ECO:0000256" key="4">
    <source>
        <dbReference type="ARBA" id="ARBA00022801"/>
    </source>
</evidence>
<comment type="caution">
    <text evidence="19">The sequence shown here is derived from an EMBL/GenBank/DDBJ whole genome shotgun (WGS) entry which is preliminary data.</text>
</comment>
<dbReference type="SUPFAM" id="SSF47473">
    <property type="entry name" value="EF-hand"/>
    <property type="match status" value="1"/>
</dbReference>
<dbReference type="Pfam" id="PF00388">
    <property type="entry name" value="PI-PLC-X"/>
    <property type="match status" value="1"/>
</dbReference>
<feature type="binding site" evidence="12">
    <location>
        <position position="645"/>
    </location>
    <ligand>
        <name>Ca(2+)</name>
        <dbReference type="ChEBI" id="CHEBI:29108"/>
        <label>4</label>
    </ligand>
</feature>
<dbReference type="InterPro" id="IPR000008">
    <property type="entry name" value="C2_dom"/>
</dbReference>
<comment type="catalytic activity">
    <reaction evidence="9">
        <text>a 1,2-diacyl-sn-glycero-3-phospho-(1D-myo-inositol-4,5-bisphosphate) + H2O = 1D-myo-inositol 1,4,5-trisphosphate + a 1,2-diacyl-sn-glycerol + H(+)</text>
        <dbReference type="Rhea" id="RHEA:33179"/>
        <dbReference type="ChEBI" id="CHEBI:15377"/>
        <dbReference type="ChEBI" id="CHEBI:15378"/>
        <dbReference type="ChEBI" id="CHEBI:17815"/>
        <dbReference type="ChEBI" id="CHEBI:58456"/>
        <dbReference type="ChEBI" id="CHEBI:203600"/>
        <dbReference type="EC" id="3.1.4.11"/>
    </reaction>
    <physiologicalReaction direction="left-to-right" evidence="9">
        <dbReference type="Rhea" id="RHEA:33180"/>
    </physiologicalReaction>
</comment>
<dbReference type="SMART" id="SM00233">
    <property type="entry name" value="PH"/>
    <property type="match status" value="1"/>
</dbReference>
<feature type="binding site" evidence="11">
    <location>
        <position position="490"/>
    </location>
    <ligand>
        <name>substrate</name>
    </ligand>
</feature>
<dbReference type="InterPro" id="IPR000909">
    <property type="entry name" value="PLipase_C_PInositol-sp_X_dom"/>
</dbReference>
<dbReference type="SMART" id="SM00239">
    <property type="entry name" value="C2"/>
    <property type="match status" value="1"/>
</dbReference>
<dbReference type="InterPro" id="IPR001192">
    <property type="entry name" value="PI-PLC_fam"/>
</dbReference>
<evidence type="ECO:0000256" key="1">
    <source>
        <dbReference type="ARBA" id="ARBA00012368"/>
    </source>
</evidence>
<dbReference type="GO" id="GO:0016042">
    <property type="term" value="P:lipid catabolic process"/>
    <property type="evidence" value="ECO:0007669"/>
    <property type="project" value="UniProtKB-KW"/>
</dbReference>
<dbReference type="GO" id="GO:0004435">
    <property type="term" value="F:phosphatidylinositol-4,5-bisphosphate phospholipase C activity"/>
    <property type="evidence" value="ECO:0007669"/>
    <property type="project" value="UniProtKB-EC"/>
</dbReference>
<feature type="binding site" evidence="12">
    <location>
        <position position="375"/>
    </location>
    <ligand>
        <name>Ca(2+)</name>
        <dbReference type="ChEBI" id="CHEBI:29108"/>
        <label>3</label>
        <note>catalytic</note>
    </ligand>
</feature>
<dbReference type="PRINTS" id="PR00390">
    <property type="entry name" value="PHPHLIPASEC"/>
</dbReference>
<keyword evidence="8" id="KW-0807">Transducer</keyword>
<dbReference type="AlphaFoldDB" id="A0A9Q0DWC9"/>
<keyword evidence="4 14" id="KW-0378">Hydrolase</keyword>
<evidence type="ECO:0000256" key="8">
    <source>
        <dbReference type="ARBA" id="ARBA00023224"/>
    </source>
</evidence>
<dbReference type="InterPro" id="IPR039504">
    <property type="entry name" value="PLC-delta3_EF-hand"/>
</dbReference>
<keyword evidence="7 14" id="KW-0443">Lipid metabolism</keyword>
<dbReference type="SUPFAM" id="SSF50729">
    <property type="entry name" value="PH domain-like"/>
    <property type="match status" value="1"/>
</dbReference>
<feature type="binding site" evidence="12">
    <location>
        <position position="297"/>
    </location>
    <ligand>
        <name>Ca(2+)</name>
        <dbReference type="ChEBI" id="CHEBI:29108"/>
        <label>3</label>
        <note>catalytic</note>
    </ligand>
</feature>
<proteinExistence type="predicted"/>
<keyword evidence="13" id="KW-0325">Glycoprotein</keyword>
<accession>A0A9Q0DWC9</accession>
<evidence type="ECO:0000256" key="2">
    <source>
        <dbReference type="ARBA" id="ARBA00022723"/>
    </source>
</evidence>
<dbReference type="FunFam" id="2.60.40.150:FF:000058">
    <property type="entry name" value="Phosphoinositide phospholipase C"/>
    <property type="match status" value="1"/>
</dbReference>
<evidence type="ECO:0000313" key="19">
    <source>
        <dbReference type="EMBL" id="KAJ3595694.1"/>
    </source>
</evidence>
<dbReference type="PROSITE" id="PS50004">
    <property type="entry name" value="C2"/>
    <property type="match status" value="1"/>
</dbReference>
<dbReference type="PROSITE" id="PS50003">
    <property type="entry name" value="PH_DOMAIN"/>
    <property type="match status" value="1"/>
</dbReference>
<feature type="domain" description="C2" evidence="16">
    <location>
        <begin position="580"/>
        <end position="705"/>
    </location>
</feature>
<protein>
    <recommendedName>
        <fullName evidence="1 14">Phosphoinositide phospholipase C</fullName>
        <ecNumber evidence="1 14">3.1.4.11</ecNumber>
    </recommendedName>
</protein>
<dbReference type="GO" id="GO:0035556">
    <property type="term" value="P:intracellular signal transduction"/>
    <property type="evidence" value="ECO:0007669"/>
    <property type="project" value="InterPro"/>
</dbReference>
<dbReference type="PROSITE" id="PS00018">
    <property type="entry name" value="EF_HAND_1"/>
    <property type="match status" value="1"/>
</dbReference>
<evidence type="ECO:0000313" key="20">
    <source>
        <dbReference type="Proteomes" id="UP001148018"/>
    </source>
</evidence>
<dbReference type="GO" id="GO:0005509">
    <property type="term" value="F:calcium ion binding"/>
    <property type="evidence" value="ECO:0007669"/>
    <property type="project" value="InterPro"/>
</dbReference>
<dbReference type="InterPro" id="IPR028391">
    <property type="entry name" value="PLC-delta1_cat"/>
</dbReference>
<evidence type="ECO:0000256" key="10">
    <source>
        <dbReference type="PIRSR" id="PIRSR628391-1"/>
    </source>
</evidence>
<feature type="binding site" evidence="11">
    <location>
        <position position="426"/>
    </location>
    <ligand>
        <name>substrate</name>
    </ligand>
</feature>
<dbReference type="CDD" id="cd00275">
    <property type="entry name" value="C2_PLC_like"/>
    <property type="match status" value="1"/>
</dbReference>
<feature type="binding site" evidence="12">
    <location>
        <position position="326"/>
    </location>
    <ligand>
        <name>Ca(2+)</name>
        <dbReference type="ChEBI" id="CHEBI:29108"/>
        <label>3</label>
        <note>catalytic</note>
    </ligand>
</feature>
<dbReference type="Pfam" id="PF16457">
    <property type="entry name" value="PH_12"/>
    <property type="match status" value="1"/>
</dbReference>
<evidence type="ECO:0000256" key="14">
    <source>
        <dbReference type="RuleBase" id="RU361133"/>
    </source>
</evidence>
<dbReference type="InterPro" id="IPR018247">
    <property type="entry name" value="EF_Hand_1_Ca_BS"/>
</dbReference>
<evidence type="ECO:0000256" key="12">
    <source>
        <dbReference type="PIRSR" id="PIRSR628391-3"/>
    </source>
</evidence>
<gene>
    <name evidence="19" type="ORF">NHX12_004997</name>
</gene>
<evidence type="ECO:0000256" key="7">
    <source>
        <dbReference type="ARBA" id="ARBA00023098"/>
    </source>
</evidence>
<dbReference type="PROSITE" id="PS50007">
    <property type="entry name" value="PIPLC_X_DOMAIN"/>
    <property type="match status" value="1"/>
</dbReference>
<dbReference type="PROSITE" id="PS50008">
    <property type="entry name" value="PIPLC_Y_DOMAIN"/>
    <property type="match status" value="1"/>
</dbReference>
<keyword evidence="6 14" id="KW-0442">Lipid degradation</keyword>
<reference evidence="19" key="1">
    <citation type="submission" date="2022-07" db="EMBL/GenBank/DDBJ databases">
        <title>Chromosome-level genome of Muraenolepis orangiensis.</title>
        <authorList>
            <person name="Kim J."/>
        </authorList>
    </citation>
    <scope>NUCLEOTIDE SEQUENCE</scope>
    <source>
        <strain evidence="19">KU_S4_2022</strain>
        <tissue evidence="19">Muscle</tissue>
    </source>
</reference>
<dbReference type="Gene3D" id="3.20.20.190">
    <property type="entry name" value="Phosphatidylinositol (PI) phosphodiesterase"/>
    <property type="match status" value="1"/>
</dbReference>
<dbReference type="SUPFAM" id="SSF51695">
    <property type="entry name" value="PLC-like phosphodiesterases"/>
    <property type="match status" value="1"/>
</dbReference>
<feature type="binding site" evidence="12">
    <location>
        <position position="619"/>
    </location>
    <ligand>
        <name>Ca(2+)</name>
        <dbReference type="ChEBI" id="CHEBI:29108"/>
        <label>4</label>
    </ligand>
</feature>
<feature type="domain" description="PI-PLC Y-box" evidence="17">
    <location>
        <begin position="461"/>
        <end position="577"/>
    </location>
</feature>
<dbReference type="Proteomes" id="UP001148018">
    <property type="component" value="Unassembled WGS sequence"/>
</dbReference>
<dbReference type="Gene3D" id="1.10.238.10">
    <property type="entry name" value="EF-hand"/>
    <property type="match status" value="1"/>
</dbReference>
<name>A0A9Q0DWC9_9TELE</name>
<dbReference type="InterPro" id="IPR011993">
    <property type="entry name" value="PH-like_dom_sf"/>
</dbReference>
<dbReference type="SMART" id="SM00054">
    <property type="entry name" value="EFh"/>
    <property type="match status" value="2"/>
</dbReference>
<dbReference type="InterPro" id="IPR001849">
    <property type="entry name" value="PH_domain"/>
</dbReference>
<evidence type="ECO:0000256" key="9">
    <source>
        <dbReference type="ARBA" id="ARBA00023674"/>
    </source>
</evidence>
<feature type="domain" description="EF-hand" evidence="18">
    <location>
        <begin position="196"/>
        <end position="231"/>
    </location>
</feature>
<dbReference type="OrthoDB" id="269822at2759"/>
<evidence type="ECO:0000259" key="17">
    <source>
        <dbReference type="PROSITE" id="PS50008"/>
    </source>
</evidence>
<organism evidence="19 20">
    <name type="scientific">Muraenolepis orangiensis</name>
    <name type="common">Patagonian moray cod</name>
    <dbReference type="NCBI Taxonomy" id="630683"/>
    <lineage>
        <taxon>Eukaryota</taxon>
        <taxon>Metazoa</taxon>
        <taxon>Chordata</taxon>
        <taxon>Craniata</taxon>
        <taxon>Vertebrata</taxon>
        <taxon>Euteleostomi</taxon>
        <taxon>Actinopterygii</taxon>
        <taxon>Neopterygii</taxon>
        <taxon>Teleostei</taxon>
        <taxon>Neoteleostei</taxon>
        <taxon>Acanthomorphata</taxon>
        <taxon>Zeiogadaria</taxon>
        <taxon>Gadariae</taxon>
        <taxon>Gadiformes</taxon>
        <taxon>Muraenolepidoidei</taxon>
        <taxon>Muraenolepididae</taxon>
        <taxon>Muraenolepis</taxon>
    </lineage>
</organism>
<feature type="binding site" evidence="12">
    <location>
        <position position="328"/>
    </location>
    <ligand>
        <name>Ca(2+)</name>
        <dbReference type="ChEBI" id="CHEBI:29108"/>
        <label>3</label>
        <note>catalytic</note>
    </ligand>
</feature>
<sequence length="726" mass="82377">MQCIRQPPVRTSSEELLYKAQSKKVTRLNAKLLGLEGDGELQFLLAGGDLLKVRSSSWKKTRFFKLQDDCKTLWTESKKTFRSNRTFSLDDISAVRQGRQSEGLKKYTEETVDPRCFSIIFKGRRKNLDLIASSEEEAGRWVNGLEKVIAGLNNLDRQQKTEHWIFNCMRKADKNVDGKLSPDELKDLMHFINIDVEDDYVQMLFQQCDTSKSGYLSGAEIEHFYELLTHRAEIDIIYSEYARSTGLMVKGKKLLSKDGFLMYLQHRESFILDPRHSSVYQDMSQPLSHYYMSSSHNTYLLEDQLKGPSSTEAYIKALLLGSRCVELDCWDGSEGEPVIYHGYTLTSKILFKDAVKAIHEYAFKTSEYPVILSLENHCSVEQQRIMAQHMSSILGPALLTQPLGDAMPTGFPSPEDLKRRFLIKGKRLNKLEAVYAPEAGPTDDADEKTKSKKKLKLAKELSDMVVYCKSVHFHGFEDAKDNLSFYEMSSFKEGKALKLAEESANGYIRHNMDKLSRVYPAGSRTDSSNYNPVPFWNAGCQMVALNFQTRCADMSVNQGRFLVNGRSGYVLKPSFLRDAASDFDPITLTRGPWLQHKTLHVMVISGQQLPKVKPKKKSIVDPVVRVEVYGVPADVAVKETLPVDNNGFNPAWNESFQFDVFVPELALVRFIVEDHDSASDNEFVGQYTLPFTSLQMGYRHVPLHNKNGDLLPSSGLFVHVMVVDAQ</sequence>
<dbReference type="EMBL" id="JANIIK010000111">
    <property type="protein sequence ID" value="KAJ3595694.1"/>
    <property type="molecule type" value="Genomic_DNA"/>
</dbReference>
<dbReference type="PROSITE" id="PS50222">
    <property type="entry name" value="EF_HAND_2"/>
    <property type="match status" value="2"/>
</dbReference>
<dbReference type="SUPFAM" id="SSF49562">
    <property type="entry name" value="C2 domain (Calcium/lipid-binding domain, CaLB)"/>
    <property type="match status" value="1"/>
</dbReference>
<dbReference type="Pfam" id="PF14788">
    <property type="entry name" value="EF-hand_10"/>
    <property type="match status" value="1"/>
</dbReference>
<evidence type="ECO:0000256" key="3">
    <source>
        <dbReference type="ARBA" id="ARBA00022737"/>
    </source>
</evidence>
<evidence type="ECO:0000259" key="16">
    <source>
        <dbReference type="PROSITE" id="PS50004"/>
    </source>
</evidence>
<feature type="glycosylation site" description="O-linked (GlcNAc) serine" evidence="13">
    <location>
        <position position="211"/>
    </location>
</feature>
<comment type="cofactor">
    <cofactor evidence="12">
        <name>Ca(2+)</name>
        <dbReference type="ChEBI" id="CHEBI:29108"/>
    </cofactor>
    <text evidence="12">Binds 3 Ca(2+) ions per subunit. Two of the Ca(2+) ions are bound to the C2 domain.</text>
</comment>
<dbReference type="CDD" id="cd08593">
    <property type="entry name" value="PI-PLCc_delta"/>
    <property type="match status" value="1"/>
</dbReference>
<dbReference type="CDD" id="cd13363">
    <property type="entry name" value="PH_PLC_delta"/>
    <property type="match status" value="1"/>
</dbReference>
<dbReference type="InterPro" id="IPR001711">
    <property type="entry name" value="PLipase_C_Pinositol-sp_Y"/>
</dbReference>
<feature type="binding site" evidence="12">
    <location>
        <position position="674"/>
    </location>
    <ligand>
        <name>Ca(2+)</name>
        <dbReference type="ChEBI" id="CHEBI:29108"/>
        <label>5</label>
    </ligand>
</feature>
<feature type="domain" description="EF-hand" evidence="18">
    <location>
        <begin position="160"/>
        <end position="195"/>
    </location>
</feature>
<evidence type="ECO:0000256" key="11">
    <source>
        <dbReference type="PIRSR" id="PIRSR628391-2"/>
    </source>
</evidence>
<dbReference type="InterPro" id="IPR035892">
    <property type="entry name" value="C2_domain_sf"/>
</dbReference>
<evidence type="ECO:0000259" key="15">
    <source>
        <dbReference type="PROSITE" id="PS50003"/>
    </source>
</evidence>
<feature type="binding site" evidence="11">
    <location>
        <begin position="52"/>
        <end position="79"/>
    </location>
    <ligand>
        <name>substrate</name>
    </ligand>
</feature>
<dbReference type="EC" id="3.1.4.11" evidence="1 14"/>
<dbReference type="PANTHER" id="PTHR10336:SF199">
    <property type="entry name" value="PHOSPHOINOSITIDE PHOSPHOLIPASE C"/>
    <property type="match status" value="1"/>
</dbReference>
<dbReference type="InterPro" id="IPR011992">
    <property type="entry name" value="EF-hand-dom_pair"/>
</dbReference>
<keyword evidence="20" id="KW-1185">Reference proteome</keyword>
<evidence type="ECO:0000256" key="5">
    <source>
        <dbReference type="ARBA" id="ARBA00022837"/>
    </source>
</evidence>
<feature type="binding site" evidence="11">
    <location>
        <position position="424"/>
    </location>
    <ligand>
        <name>substrate</name>
    </ligand>
</feature>
<keyword evidence="2 12" id="KW-0479">Metal-binding</keyword>
<keyword evidence="5 12" id="KW-0106">Calcium</keyword>
<evidence type="ECO:0000256" key="13">
    <source>
        <dbReference type="PIRSR" id="PIRSR628391-4"/>
    </source>
</evidence>
<dbReference type="SMART" id="SM00149">
    <property type="entry name" value="PLCYc"/>
    <property type="match status" value="1"/>
</dbReference>
<feature type="domain" description="PH" evidence="15">
    <location>
        <begin position="43"/>
        <end position="150"/>
    </location>
</feature>
<feature type="active site" evidence="10">
    <location>
        <position position="296"/>
    </location>
</feature>
<dbReference type="Gene3D" id="2.30.29.30">
    <property type="entry name" value="Pleckstrin-homology domain (PH domain)/Phosphotyrosine-binding domain (PTB)"/>
    <property type="match status" value="1"/>
</dbReference>
<dbReference type="GO" id="GO:0005886">
    <property type="term" value="C:plasma membrane"/>
    <property type="evidence" value="ECO:0007669"/>
    <property type="project" value="TreeGrafter"/>
</dbReference>
<feature type="binding site" evidence="11">
    <location>
        <position position="517"/>
    </location>
    <ligand>
        <name>substrate</name>
    </ligand>
</feature>
<dbReference type="InterPro" id="IPR002048">
    <property type="entry name" value="EF_hand_dom"/>
</dbReference>
<keyword evidence="3" id="KW-0677">Repeat</keyword>
<evidence type="ECO:0000259" key="18">
    <source>
        <dbReference type="PROSITE" id="PS50222"/>
    </source>
</evidence>
<feature type="active site" evidence="10">
    <location>
        <position position="341"/>
    </location>
</feature>
<dbReference type="Pfam" id="PF00387">
    <property type="entry name" value="PI-PLC-Y"/>
    <property type="match status" value="1"/>
</dbReference>
<dbReference type="Gene3D" id="2.60.40.150">
    <property type="entry name" value="C2 domain"/>
    <property type="match status" value="1"/>
</dbReference>
<dbReference type="FunFam" id="3.20.20.190:FF:000022">
    <property type="entry name" value="Phosphoinositide phospholipase C"/>
    <property type="match status" value="1"/>
</dbReference>
<dbReference type="InterPro" id="IPR017946">
    <property type="entry name" value="PLC-like_Pdiesterase_TIM-brl"/>
</dbReference>
<feature type="binding site" evidence="12">
    <location>
        <position position="621"/>
    </location>
    <ligand>
        <name>Ca(2+)</name>
        <dbReference type="ChEBI" id="CHEBI:29108"/>
        <label>4</label>
    </ligand>
</feature>
<dbReference type="SMART" id="SM00148">
    <property type="entry name" value="PLCXc"/>
    <property type="match status" value="1"/>
</dbReference>
<dbReference type="FunFam" id="2.30.29.30:FF:000088">
    <property type="entry name" value="Phosphoinositide phospholipase C"/>
    <property type="match status" value="1"/>
</dbReference>
<feature type="binding site" evidence="12">
    <location>
        <position position="676"/>
    </location>
    <ligand>
        <name>Ca(2+)</name>
        <dbReference type="ChEBI" id="CHEBI:29108"/>
        <label>5</label>
    </ligand>
</feature>
<dbReference type="Pfam" id="PF00168">
    <property type="entry name" value="C2"/>
    <property type="match status" value="1"/>
</dbReference>
<dbReference type="PANTHER" id="PTHR10336">
    <property type="entry name" value="PHOSPHOINOSITIDE-SPECIFIC PHOSPHOLIPASE C FAMILY PROTEIN"/>
    <property type="match status" value="1"/>
</dbReference>